<name>A0ACC0FHY1_9ERIC</name>
<protein>
    <submittedName>
        <fullName evidence="1">Uncharacterized protein</fullName>
    </submittedName>
</protein>
<keyword evidence="2" id="KW-1185">Reference proteome</keyword>
<gene>
    <name evidence="1" type="ORF">LOK49_LG13G02963</name>
</gene>
<reference evidence="1 2" key="1">
    <citation type="journal article" date="2022" name="Plant J.">
        <title>Chromosome-level genome of Camellia lanceoleosa provides a valuable resource for understanding genome evolution and self-incompatibility.</title>
        <authorList>
            <person name="Gong W."/>
            <person name="Xiao S."/>
            <person name="Wang L."/>
            <person name="Liao Z."/>
            <person name="Chang Y."/>
            <person name="Mo W."/>
            <person name="Hu G."/>
            <person name="Li W."/>
            <person name="Zhao G."/>
            <person name="Zhu H."/>
            <person name="Hu X."/>
            <person name="Ji K."/>
            <person name="Xiang X."/>
            <person name="Song Q."/>
            <person name="Yuan D."/>
            <person name="Jin S."/>
            <person name="Zhang L."/>
        </authorList>
    </citation>
    <scope>NUCLEOTIDE SEQUENCE [LARGE SCALE GENOMIC DNA]</scope>
    <source>
        <strain evidence="1">SQ_2022a</strain>
    </source>
</reference>
<sequence length="172" mass="19595">MVNPLSDSLQTSFHRRWPFLLGSSPSSSVQLMCLADLEFNYINPYDSASRINKMIMPEFITQGVLCFLYLITGHWFMSLLSVPYLYYNVRVLAPIYNGHTVKVKYCDTCLLYRPPRASHCSICHYCVQRFDHHCPWVGQCIGVLLSIRCSSIIGGFVSLITVPENGMLLFIA</sequence>
<dbReference type="Proteomes" id="UP001060215">
    <property type="component" value="Chromosome 14"/>
</dbReference>
<comment type="caution">
    <text evidence="1">The sequence shown here is derived from an EMBL/GenBank/DDBJ whole genome shotgun (WGS) entry which is preliminary data.</text>
</comment>
<proteinExistence type="predicted"/>
<evidence type="ECO:0000313" key="2">
    <source>
        <dbReference type="Proteomes" id="UP001060215"/>
    </source>
</evidence>
<accession>A0ACC0FHY1</accession>
<dbReference type="EMBL" id="CM045771">
    <property type="protein sequence ID" value="KAI7988393.1"/>
    <property type="molecule type" value="Genomic_DNA"/>
</dbReference>
<evidence type="ECO:0000313" key="1">
    <source>
        <dbReference type="EMBL" id="KAI7988393.1"/>
    </source>
</evidence>
<organism evidence="1 2">
    <name type="scientific">Camellia lanceoleosa</name>
    <dbReference type="NCBI Taxonomy" id="1840588"/>
    <lineage>
        <taxon>Eukaryota</taxon>
        <taxon>Viridiplantae</taxon>
        <taxon>Streptophyta</taxon>
        <taxon>Embryophyta</taxon>
        <taxon>Tracheophyta</taxon>
        <taxon>Spermatophyta</taxon>
        <taxon>Magnoliopsida</taxon>
        <taxon>eudicotyledons</taxon>
        <taxon>Gunneridae</taxon>
        <taxon>Pentapetalae</taxon>
        <taxon>asterids</taxon>
        <taxon>Ericales</taxon>
        <taxon>Theaceae</taxon>
        <taxon>Camellia</taxon>
    </lineage>
</organism>